<gene>
    <name evidence="1" type="ORF">AN1_LOCUS18637</name>
</gene>
<dbReference type="Proteomes" id="UP000426265">
    <property type="component" value="Unassembled WGS sequence"/>
</dbReference>
<accession>A0A654FQR5</accession>
<organism evidence="1 2">
    <name type="scientific">Arabidopsis thaliana</name>
    <name type="common">Mouse-ear cress</name>
    <dbReference type="NCBI Taxonomy" id="3702"/>
    <lineage>
        <taxon>Eukaryota</taxon>
        <taxon>Viridiplantae</taxon>
        <taxon>Streptophyta</taxon>
        <taxon>Embryophyta</taxon>
        <taxon>Tracheophyta</taxon>
        <taxon>Spermatophyta</taxon>
        <taxon>Magnoliopsida</taxon>
        <taxon>eudicotyledons</taxon>
        <taxon>Gunneridae</taxon>
        <taxon>Pentapetalae</taxon>
        <taxon>rosids</taxon>
        <taxon>malvids</taxon>
        <taxon>Brassicales</taxon>
        <taxon>Brassicaceae</taxon>
        <taxon>Camelineae</taxon>
        <taxon>Arabidopsis</taxon>
    </lineage>
</organism>
<evidence type="ECO:0000313" key="2">
    <source>
        <dbReference type="Proteomes" id="UP000426265"/>
    </source>
</evidence>
<protein>
    <submittedName>
        <fullName evidence="1">Uncharacterized protein</fullName>
    </submittedName>
</protein>
<evidence type="ECO:0000313" key="1">
    <source>
        <dbReference type="EMBL" id="VYS63217.1"/>
    </source>
</evidence>
<proteinExistence type="predicted"/>
<dbReference type="AlphaFoldDB" id="A0A654FQR5"/>
<reference evidence="1 2" key="1">
    <citation type="submission" date="2019-11" db="EMBL/GenBank/DDBJ databases">
        <authorList>
            <person name="Jiao W.-B."/>
            <person name="Schneeberger K."/>
        </authorList>
    </citation>
    <scope>NUCLEOTIDE SEQUENCE [LARGE SCALE GENOMIC DNA]</scope>
    <source>
        <strain evidence="2">cv. An-1</strain>
    </source>
</reference>
<name>A0A654FQR5_ARATH</name>
<dbReference type="EMBL" id="CACRSJ010000109">
    <property type="protein sequence ID" value="VYS63217.1"/>
    <property type="molecule type" value="Genomic_DNA"/>
</dbReference>
<sequence length="138" mass="15778">MSLTELDYYQSILAWHITTELLDQAEAENTERNIRSKEHSKTISDYMIYLLVAQRSLMSTVAGIDKIKFKDAIAEAKNSQEAKKLYQRRHVEGSRDAKKACAAIVPEFEQGNGNARQYQSKSVLFQNPNEHGYKILLP</sequence>